<evidence type="ECO:0000313" key="2">
    <source>
        <dbReference type="EMBL" id="GGB71561.1"/>
    </source>
</evidence>
<feature type="transmembrane region" description="Helical" evidence="1">
    <location>
        <begin position="70"/>
        <end position="90"/>
    </location>
</feature>
<name>A0A8H9FSL9_9MICO</name>
<sequence length="111" mass="11185">MDWDLGLRGLGTLVALSLAFGAVAGLLVGNGVAHRLDAMAVTALACTAVGIVVSEVVLGSSGEAQPVDRLARSGVLVAGAVTTVVVVLVMRRMSHRGAPRARGRTAGGRRA</sequence>
<dbReference type="Proteomes" id="UP000628079">
    <property type="component" value="Unassembled WGS sequence"/>
</dbReference>
<organism evidence="2 3">
    <name type="scientific">Knoellia flava</name>
    <dbReference type="NCBI Taxonomy" id="913969"/>
    <lineage>
        <taxon>Bacteria</taxon>
        <taxon>Bacillati</taxon>
        <taxon>Actinomycetota</taxon>
        <taxon>Actinomycetes</taxon>
        <taxon>Micrococcales</taxon>
        <taxon>Intrasporangiaceae</taxon>
        <taxon>Knoellia</taxon>
    </lineage>
</organism>
<dbReference type="AlphaFoldDB" id="A0A8H9FSL9"/>
<evidence type="ECO:0000313" key="3">
    <source>
        <dbReference type="Proteomes" id="UP000628079"/>
    </source>
</evidence>
<feature type="transmembrane region" description="Helical" evidence="1">
    <location>
        <begin position="6"/>
        <end position="28"/>
    </location>
</feature>
<dbReference type="RefSeq" id="WP_052117463.1">
    <property type="nucleotide sequence ID" value="NZ_BMEA01000001.1"/>
</dbReference>
<dbReference type="EMBL" id="BMEA01000001">
    <property type="protein sequence ID" value="GGB71561.1"/>
    <property type="molecule type" value="Genomic_DNA"/>
</dbReference>
<gene>
    <name evidence="2" type="ORF">GCM10011314_08670</name>
</gene>
<comment type="caution">
    <text evidence="2">The sequence shown here is derived from an EMBL/GenBank/DDBJ whole genome shotgun (WGS) entry which is preliminary data.</text>
</comment>
<keyword evidence="1" id="KW-1133">Transmembrane helix</keyword>
<feature type="transmembrane region" description="Helical" evidence="1">
    <location>
        <begin position="40"/>
        <end position="58"/>
    </location>
</feature>
<protein>
    <submittedName>
        <fullName evidence="2">Uncharacterized protein</fullName>
    </submittedName>
</protein>
<proteinExistence type="predicted"/>
<evidence type="ECO:0000256" key="1">
    <source>
        <dbReference type="SAM" id="Phobius"/>
    </source>
</evidence>
<accession>A0A8H9FSL9</accession>
<keyword evidence="1" id="KW-0812">Transmembrane</keyword>
<reference evidence="2" key="2">
    <citation type="submission" date="2020-09" db="EMBL/GenBank/DDBJ databases">
        <authorList>
            <person name="Sun Q."/>
            <person name="Zhou Y."/>
        </authorList>
    </citation>
    <scope>NUCLEOTIDE SEQUENCE</scope>
    <source>
        <strain evidence="2">CGMCC 1.10749</strain>
    </source>
</reference>
<reference evidence="2" key="1">
    <citation type="journal article" date="2014" name="Int. J. Syst. Evol. Microbiol.">
        <title>Complete genome sequence of Corynebacterium casei LMG S-19264T (=DSM 44701T), isolated from a smear-ripened cheese.</title>
        <authorList>
            <consortium name="US DOE Joint Genome Institute (JGI-PGF)"/>
            <person name="Walter F."/>
            <person name="Albersmeier A."/>
            <person name="Kalinowski J."/>
            <person name="Ruckert C."/>
        </authorList>
    </citation>
    <scope>NUCLEOTIDE SEQUENCE</scope>
    <source>
        <strain evidence="2">CGMCC 1.10749</strain>
    </source>
</reference>
<keyword evidence="1" id="KW-0472">Membrane</keyword>